<organism evidence="1 2">
    <name type="scientific">Massilia antarctica</name>
    <dbReference type="NCBI Taxonomy" id="2765360"/>
    <lineage>
        <taxon>Bacteria</taxon>
        <taxon>Pseudomonadati</taxon>
        <taxon>Pseudomonadota</taxon>
        <taxon>Betaproteobacteria</taxon>
        <taxon>Burkholderiales</taxon>
        <taxon>Oxalobacteraceae</taxon>
        <taxon>Telluria group</taxon>
        <taxon>Massilia</taxon>
    </lineage>
</organism>
<proteinExistence type="predicted"/>
<name>A0AA48W8Y4_9BURK</name>
<evidence type="ECO:0000313" key="1">
    <source>
        <dbReference type="EMBL" id="QPI48132.1"/>
    </source>
</evidence>
<dbReference type="RefSeq" id="WP_206087772.1">
    <property type="nucleotide sequence ID" value="NZ_CP065053.1"/>
</dbReference>
<gene>
    <name evidence="1" type="ORF">IV454_21620</name>
</gene>
<evidence type="ECO:0000313" key="2">
    <source>
        <dbReference type="Proteomes" id="UP000662888"/>
    </source>
</evidence>
<protein>
    <submittedName>
        <fullName evidence="1">Uncharacterized protein</fullName>
    </submittedName>
</protein>
<sequence>MNKLLDDMLSRDPMRVWSASGALIHLWDRTVLDMFAARLGDMQRATKDVALGGAVFPNAEHLNFAFRRLAFHRDTRQCLCALYPAYLMYNPQREQKAGNVSIDTVSPAEGGWGEDIGCTCCRCGTRFKVEERESHYTWWGWQALPRSG</sequence>
<accession>A0AA48W8Y4</accession>
<dbReference type="EMBL" id="CP065053">
    <property type="protein sequence ID" value="QPI48132.1"/>
    <property type="molecule type" value="Genomic_DNA"/>
</dbReference>
<keyword evidence="2" id="KW-1185">Reference proteome</keyword>
<dbReference type="Proteomes" id="UP000662888">
    <property type="component" value="Chromosome"/>
</dbReference>
<reference evidence="1 2" key="1">
    <citation type="submission" date="2020-11" db="EMBL/GenBank/DDBJ databases">
        <authorList>
            <person name="Sun Q."/>
        </authorList>
    </citation>
    <scope>NUCLEOTIDE SEQUENCE [LARGE SCALE GENOMIC DNA]</scope>
    <source>
        <strain evidence="1 2">P8398</strain>
    </source>
</reference>